<organism evidence="1 2">
    <name type="scientific">Globodera rostochiensis</name>
    <name type="common">Golden nematode worm</name>
    <name type="synonym">Heterodera rostochiensis</name>
    <dbReference type="NCBI Taxonomy" id="31243"/>
    <lineage>
        <taxon>Eukaryota</taxon>
        <taxon>Metazoa</taxon>
        <taxon>Ecdysozoa</taxon>
        <taxon>Nematoda</taxon>
        <taxon>Chromadorea</taxon>
        <taxon>Rhabditida</taxon>
        <taxon>Tylenchina</taxon>
        <taxon>Tylenchomorpha</taxon>
        <taxon>Tylenchoidea</taxon>
        <taxon>Heteroderidae</taxon>
        <taxon>Heteroderinae</taxon>
        <taxon>Globodera</taxon>
    </lineage>
</organism>
<accession>A0A914H129</accession>
<proteinExistence type="predicted"/>
<dbReference type="AlphaFoldDB" id="A0A914H129"/>
<protein>
    <submittedName>
        <fullName evidence="2">Uncharacterized protein</fullName>
    </submittedName>
</protein>
<name>A0A914H129_GLORO</name>
<sequence length="129" mass="14711">MEMGDPCLIVSLIGHVAKGVHYLFFRCLQELNHAYSKKLGQTKRLFCFHYHQREKSAAACAFSRSLSQDDFEYAEDLHVFFNEMEKASGTVVPACCYVDEDGIVRMAIRTSSMEIVRSRAITSLRCCMI</sequence>
<dbReference type="WBParaSite" id="Gr19_v10_g12958.t2">
    <property type="protein sequence ID" value="Gr19_v10_g12958.t2"/>
    <property type="gene ID" value="Gr19_v10_g12958"/>
</dbReference>
<keyword evidence="1" id="KW-1185">Reference proteome</keyword>
<dbReference type="Proteomes" id="UP000887572">
    <property type="component" value="Unplaced"/>
</dbReference>
<evidence type="ECO:0000313" key="1">
    <source>
        <dbReference type="Proteomes" id="UP000887572"/>
    </source>
</evidence>
<reference evidence="2" key="1">
    <citation type="submission" date="2022-11" db="UniProtKB">
        <authorList>
            <consortium name="WormBaseParasite"/>
        </authorList>
    </citation>
    <scope>IDENTIFICATION</scope>
</reference>
<evidence type="ECO:0000313" key="2">
    <source>
        <dbReference type="WBParaSite" id="Gr19_v10_g12958.t2"/>
    </source>
</evidence>